<name>A0A6B8RD47_9BACL</name>
<comment type="cofactor">
    <cofactor evidence="7">
        <name>Mg(2+)</name>
        <dbReference type="ChEBI" id="CHEBI:18420"/>
    </cofactor>
</comment>
<feature type="transmembrane region" description="Helical" evidence="8">
    <location>
        <begin position="213"/>
        <end position="234"/>
    </location>
</feature>
<keyword evidence="7" id="KW-0479">Metal-binding</keyword>
<dbReference type="AlphaFoldDB" id="A0A6B8RD47"/>
<dbReference type="PANTHER" id="PTHR22926:SF3">
    <property type="entry name" value="UNDECAPRENYL-PHOSPHATE ALPHA-N-ACETYLGLUCOSAMINYL 1-PHOSPHATE TRANSFERASE"/>
    <property type="match status" value="1"/>
</dbReference>
<evidence type="ECO:0000256" key="5">
    <source>
        <dbReference type="ARBA" id="ARBA00022989"/>
    </source>
</evidence>
<feature type="transmembrane region" description="Helical" evidence="8">
    <location>
        <begin position="139"/>
        <end position="158"/>
    </location>
</feature>
<dbReference type="InterPro" id="IPR000715">
    <property type="entry name" value="Glycosyl_transferase_4"/>
</dbReference>
<keyword evidence="7" id="KW-0460">Magnesium</keyword>
<dbReference type="GO" id="GO:0044038">
    <property type="term" value="P:cell wall macromolecule biosynthetic process"/>
    <property type="evidence" value="ECO:0007669"/>
    <property type="project" value="TreeGrafter"/>
</dbReference>
<dbReference type="GO" id="GO:0009103">
    <property type="term" value="P:lipopolysaccharide biosynthetic process"/>
    <property type="evidence" value="ECO:0007669"/>
    <property type="project" value="TreeGrafter"/>
</dbReference>
<feature type="transmembrane region" description="Helical" evidence="8">
    <location>
        <begin position="106"/>
        <end position="127"/>
    </location>
</feature>
<evidence type="ECO:0000313" key="10">
    <source>
        <dbReference type="Proteomes" id="UP000426246"/>
    </source>
</evidence>
<dbReference type="Proteomes" id="UP000426246">
    <property type="component" value="Chromosome"/>
</dbReference>
<dbReference type="OrthoDB" id="9783652at2"/>
<dbReference type="Pfam" id="PF00953">
    <property type="entry name" value="Glycos_transf_4"/>
    <property type="match status" value="1"/>
</dbReference>
<dbReference type="CDD" id="cd06853">
    <property type="entry name" value="GT_WecA_like"/>
    <property type="match status" value="1"/>
</dbReference>
<comment type="subcellular location">
    <subcellularLocation>
        <location evidence="1">Cell membrane</location>
        <topology evidence="1">Multi-pass membrane protein</topology>
    </subcellularLocation>
</comment>
<evidence type="ECO:0000256" key="1">
    <source>
        <dbReference type="ARBA" id="ARBA00004651"/>
    </source>
</evidence>
<dbReference type="GO" id="GO:0071555">
    <property type="term" value="P:cell wall organization"/>
    <property type="evidence" value="ECO:0007669"/>
    <property type="project" value="TreeGrafter"/>
</dbReference>
<gene>
    <name evidence="9" type="ORF">EHS13_00460</name>
</gene>
<dbReference type="PANTHER" id="PTHR22926">
    <property type="entry name" value="PHOSPHO-N-ACETYLMURAMOYL-PENTAPEPTIDE-TRANSFERASE"/>
    <property type="match status" value="1"/>
</dbReference>
<protein>
    <submittedName>
        <fullName evidence="9">Undecaprenyl/decaprenyl-phosphate alpha-N-acetylglucosaminyl 1-phosphate transferase</fullName>
    </submittedName>
</protein>
<dbReference type="RefSeq" id="WP_155698339.1">
    <property type="nucleotide sequence ID" value="NZ_CP034235.1"/>
</dbReference>
<dbReference type="PROSITE" id="PS01348">
    <property type="entry name" value="MRAY_2"/>
    <property type="match status" value="1"/>
</dbReference>
<feature type="transmembrane region" description="Helical" evidence="8">
    <location>
        <begin position="317"/>
        <end position="340"/>
    </location>
</feature>
<feature type="binding site" evidence="7">
    <location>
        <position position="217"/>
    </location>
    <ligand>
        <name>Mg(2+)</name>
        <dbReference type="ChEBI" id="CHEBI:18420"/>
    </ligand>
</feature>
<keyword evidence="2" id="KW-1003">Cell membrane</keyword>
<dbReference type="GO" id="GO:0005886">
    <property type="term" value="C:plasma membrane"/>
    <property type="evidence" value="ECO:0007669"/>
    <property type="project" value="UniProtKB-SubCell"/>
</dbReference>
<feature type="transmembrane region" description="Helical" evidence="8">
    <location>
        <begin position="77"/>
        <end position="94"/>
    </location>
</feature>
<dbReference type="GO" id="GO:0016780">
    <property type="term" value="F:phosphotransferase activity, for other substituted phosphate groups"/>
    <property type="evidence" value="ECO:0007669"/>
    <property type="project" value="InterPro"/>
</dbReference>
<feature type="transmembrane region" description="Helical" evidence="8">
    <location>
        <begin position="240"/>
        <end position="262"/>
    </location>
</feature>
<dbReference type="GO" id="GO:0046872">
    <property type="term" value="F:metal ion binding"/>
    <property type="evidence" value="ECO:0007669"/>
    <property type="project" value="UniProtKB-KW"/>
</dbReference>
<keyword evidence="3 9" id="KW-0808">Transferase</keyword>
<evidence type="ECO:0000256" key="3">
    <source>
        <dbReference type="ARBA" id="ARBA00022679"/>
    </source>
</evidence>
<evidence type="ECO:0000313" key="9">
    <source>
        <dbReference type="EMBL" id="QGQ93503.1"/>
    </source>
</evidence>
<feature type="transmembrane region" description="Helical" evidence="8">
    <location>
        <begin position="50"/>
        <end position="71"/>
    </location>
</feature>
<feature type="binding site" evidence="7">
    <location>
        <position position="157"/>
    </location>
    <ligand>
        <name>Mg(2+)</name>
        <dbReference type="ChEBI" id="CHEBI:18420"/>
    </ligand>
</feature>
<sequence length="366" mass="39076">MNVWLYVIGFIASCALSVILTPIVKKFAFWVGAVAVPNHRSVHSKIMPQLGGLAIFFAFIGAYFIIAPLTASFNLKVALALLIGGAIIVLVGALDDRFVLSPKIKLLGQFAAAGVVVYFGLAVDFVHLPFGGPIDVNQWIGIPVTILWIVGVTNAVNLIDGLDGLSAGVSGIATATIMVLSIIMGNYGVALICAVLLGSIVGFLFFNFHPAKIFMGDTGALFLGFALATLSILGYKQATIVSLIVPILILGVPLSDTFIAILRRKINNKPIFAADKGHLHHCLMGLGYSTRKTVLIIYGVSTLFGLCAVLLSQATQWWTLVIVAVMFLIMVICAEAIGIISKNRKPVISFIQRVFFGGIALFRATK</sequence>
<dbReference type="InterPro" id="IPR018480">
    <property type="entry name" value="PNAcMuramoyl-5peptid_Trfase_CS"/>
</dbReference>
<evidence type="ECO:0000256" key="4">
    <source>
        <dbReference type="ARBA" id="ARBA00022692"/>
    </source>
</evidence>
<keyword evidence="6 8" id="KW-0472">Membrane</keyword>
<evidence type="ECO:0000256" key="7">
    <source>
        <dbReference type="PIRSR" id="PIRSR600715-1"/>
    </source>
</evidence>
<evidence type="ECO:0000256" key="8">
    <source>
        <dbReference type="SAM" id="Phobius"/>
    </source>
</evidence>
<proteinExistence type="predicted"/>
<organism evidence="9 10">
    <name type="scientific">Paenibacillus psychroresistens</name>
    <dbReference type="NCBI Taxonomy" id="1778678"/>
    <lineage>
        <taxon>Bacteria</taxon>
        <taxon>Bacillati</taxon>
        <taxon>Bacillota</taxon>
        <taxon>Bacilli</taxon>
        <taxon>Bacillales</taxon>
        <taxon>Paenibacillaceae</taxon>
        <taxon>Paenibacillus</taxon>
    </lineage>
</organism>
<feature type="transmembrane region" description="Helical" evidence="8">
    <location>
        <begin position="6"/>
        <end position="29"/>
    </location>
</feature>
<keyword evidence="10" id="KW-1185">Reference proteome</keyword>
<evidence type="ECO:0000256" key="2">
    <source>
        <dbReference type="ARBA" id="ARBA00022475"/>
    </source>
</evidence>
<dbReference type="KEGG" id="ppsc:EHS13_00460"/>
<feature type="transmembrane region" description="Helical" evidence="8">
    <location>
        <begin position="165"/>
        <end position="183"/>
    </location>
</feature>
<evidence type="ECO:0000256" key="6">
    <source>
        <dbReference type="ARBA" id="ARBA00023136"/>
    </source>
</evidence>
<accession>A0A6B8RD47</accession>
<feature type="transmembrane region" description="Helical" evidence="8">
    <location>
        <begin position="189"/>
        <end position="206"/>
    </location>
</feature>
<dbReference type="EMBL" id="CP034235">
    <property type="protein sequence ID" value="QGQ93503.1"/>
    <property type="molecule type" value="Genomic_DNA"/>
</dbReference>
<feature type="transmembrane region" description="Helical" evidence="8">
    <location>
        <begin position="293"/>
        <end position="311"/>
    </location>
</feature>
<keyword evidence="4 8" id="KW-0812">Transmembrane</keyword>
<reference evidence="10" key="1">
    <citation type="submission" date="2018-11" db="EMBL/GenBank/DDBJ databases">
        <title>Complete genome sequence of Paenibacillus sp. ML311-T8.</title>
        <authorList>
            <person name="Nam Y.-D."/>
            <person name="Kang J."/>
            <person name="Chung W.-H."/>
            <person name="Park Y.S."/>
        </authorList>
    </citation>
    <scope>NUCLEOTIDE SEQUENCE [LARGE SCALE GENOMIC DNA]</scope>
    <source>
        <strain evidence="10">ML311-T8</strain>
    </source>
</reference>
<keyword evidence="5 8" id="KW-1133">Transmembrane helix</keyword>